<dbReference type="PANTHER" id="PTHR34309">
    <property type="entry name" value="SLR1406 PROTEIN"/>
    <property type="match status" value="1"/>
</dbReference>
<dbReference type="PANTHER" id="PTHR34309:SF1">
    <property type="entry name" value="PROTEIN GLCG"/>
    <property type="match status" value="1"/>
</dbReference>
<proteinExistence type="predicted"/>
<dbReference type="RefSeq" id="WP_220115438.1">
    <property type="nucleotide sequence ID" value="NZ_JAHZUY010000001.1"/>
</dbReference>
<sequence>MTPRRAFASATALALALAAAPALAQPAGPPQYGAPIGLEAARRAMAAAEAEAMRNNWPVAIAIVDSGGHLVMLHRLDSTQIGSIRIAEGKARTALEFRRPTKALEDVVAGGGAGLRLLAVEGLTPLEGGVPIEIGGRIVGAIGVSGVLSAQDAQVARAGAAAAAGP</sequence>
<name>A0ABS7EXV1_9PROT</name>
<dbReference type="Proteomes" id="UP001519924">
    <property type="component" value="Unassembled WGS sequence"/>
</dbReference>
<feature type="signal peptide" evidence="1">
    <location>
        <begin position="1"/>
        <end position="24"/>
    </location>
</feature>
<dbReference type="Pfam" id="PF03928">
    <property type="entry name" value="HbpS-like"/>
    <property type="match status" value="1"/>
</dbReference>
<reference evidence="2 3" key="1">
    <citation type="submission" date="2021-08" db="EMBL/GenBank/DDBJ databases">
        <title>Caldovatus sediminis gen. nov., sp. nov., a moderately thermophilic bacterium isolated from a hot spring.</title>
        <authorList>
            <person name="Hu C.-J."/>
            <person name="Li W.-J."/>
            <person name="Xian W.-D."/>
        </authorList>
    </citation>
    <scope>NUCLEOTIDE SEQUENCE [LARGE SCALE GENOMIC DNA]</scope>
    <source>
        <strain evidence="2 3">SYSU G05006</strain>
    </source>
</reference>
<keyword evidence="3" id="KW-1185">Reference proteome</keyword>
<accession>A0ABS7EXV1</accession>
<dbReference type="SUPFAM" id="SSF143744">
    <property type="entry name" value="GlcG-like"/>
    <property type="match status" value="1"/>
</dbReference>
<evidence type="ECO:0000313" key="3">
    <source>
        <dbReference type="Proteomes" id="UP001519924"/>
    </source>
</evidence>
<dbReference type="Gene3D" id="3.30.450.150">
    <property type="entry name" value="Haem-degrading domain"/>
    <property type="match status" value="1"/>
</dbReference>
<gene>
    <name evidence="2" type="ORF">K1J50_00315</name>
</gene>
<comment type="caution">
    <text evidence="2">The sequence shown here is derived from an EMBL/GenBank/DDBJ whole genome shotgun (WGS) entry which is preliminary data.</text>
</comment>
<organism evidence="2 3">
    <name type="scientific">Caldovatus aquaticus</name>
    <dbReference type="NCBI Taxonomy" id="2865671"/>
    <lineage>
        <taxon>Bacteria</taxon>
        <taxon>Pseudomonadati</taxon>
        <taxon>Pseudomonadota</taxon>
        <taxon>Alphaproteobacteria</taxon>
        <taxon>Acetobacterales</taxon>
        <taxon>Roseomonadaceae</taxon>
        <taxon>Caldovatus</taxon>
    </lineage>
</organism>
<dbReference type="InterPro" id="IPR052517">
    <property type="entry name" value="GlcG_carb_metab_protein"/>
</dbReference>
<evidence type="ECO:0000256" key="1">
    <source>
        <dbReference type="SAM" id="SignalP"/>
    </source>
</evidence>
<keyword evidence="1" id="KW-0732">Signal</keyword>
<dbReference type="EMBL" id="JAHZUY010000001">
    <property type="protein sequence ID" value="MBW8267928.1"/>
    <property type="molecule type" value="Genomic_DNA"/>
</dbReference>
<feature type="chain" id="PRO_5045324921" evidence="1">
    <location>
        <begin position="25"/>
        <end position="166"/>
    </location>
</feature>
<evidence type="ECO:0000313" key="2">
    <source>
        <dbReference type="EMBL" id="MBW8267928.1"/>
    </source>
</evidence>
<dbReference type="InterPro" id="IPR005624">
    <property type="entry name" value="PduO/GlcC-like"/>
</dbReference>
<protein>
    <submittedName>
        <fullName evidence="2">Heme-binding protein</fullName>
    </submittedName>
</protein>
<dbReference type="InterPro" id="IPR038084">
    <property type="entry name" value="PduO/GlcC-like_sf"/>
</dbReference>